<organism evidence="1 2">
    <name type="scientific">Croceibacterium mercuriale</name>
    <dbReference type="NCBI Taxonomy" id="1572751"/>
    <lineage>
        <taxon>Bacteria</taxon>
        <taxon>Pseudomonadati</taxon>
        <taxon>Pseudomonadota</taxon>
        <taxon>Alphaproteobacteria</taxon>
        <taxon>Sphingomonadales</taxon>
        <taxon>Erythrobacteraceae</taxon>
        <taxon>Croceibacterium</taxon>
    </lineage>
</organism>
<comment type="caution">
    <text evidence="1">The sequence shown here is derived from an EMBL/GenBank/DDBJ whole genome shotgun (WGS) entry which is preliminary data.</text>
</comment>
<evidence type="ECO:0000313" key="2">
    <source>
        <dbReference type="Proteomes" id="UP000030988"/>
    </source>
</evidence>
<name>A0A0B2BVU0_9SPHN</name>
<accession>A0A0B2BVU0</accession>
<dbReference type="STRING" id="1572751.PK98_15755"/>
<dbReference type="EMBL" id="JTDN01000007">
    <property type="protein sequence ID" value="KHL24094.1"/>
    <property type="molecule type" value="Genomic_DNA"/>
</dbReference>
<dbReference type="Proteomes" id="UP000030988">
    <property type="component" value="Unassembled WGS sequence"/>
</dbReference>
<proteinExistence type="predicted"/>
<protein>
    <submittedName>
        <fullName evidence="1">Uncharacterized protein</fullName>
    </submittedName>
</protein>
<evidence type="ECO:0000313" key="1">
    <source>
        <dbReference type="EMBL" id="KHL24094.1"/>
    </source>
</evidence>
<dbReference type="OrthoDB" id="7390317at2"/>
<reference evidence="1 2" key="1">
    <citation type="submission" date="2014-11" db="EMBL/GenBank/DDBJ databases">
        <title>Draft genome sequence of Kirrobacter mercurialis.</title>
        <authorList>
            <person name="Coil D.A."/>
            <person name="Eisen J.A."/>
        </authorList>
    </citation>
    <scope>NUCLEOTIDE SEQUENCE [LARGE SCALE GENOMIC DNA]</scope>
    <source>
        <strain evidence="1 2">Coronado</strain>
    </source>
</reference>
<dbReference type="RefSeq" id="WP_039098030.1">
    <property type="nucleotide sequence ID" value="NZ_JTDN01000007.1"/>
</dbReference>
<sequence>MPRFSHFADLDGAPSGERCAQVGRTSNFAAINRLEANIYVAALIATYGAPPAGVRVRVVSNHHDFGTYRTVALELDDSLTEEEATAALDYAQEAENGVERWLHAGFTPPIEYGPNGTTRLIASTVEDAVRGALQTTRPTPKGAFFPASSETLHTNLRAAWPEIDVPGAIAA</sequence>
<keyword evidence="2" id="KW-1185">Reference proteome</keyword>
<dbReference type="AlphaFoldDB" id="A0A0B2BVU0"/>
<gene>
    <name evidence="1" type="ORF">PK98_15755</name>
</gene>